<keyword evidence="3" id="KW-0812">Transmembrane</keyword>
<accession>A0A1G7HTC1</accession>
<dbReference type="Proteomes" id="UP000243378">
    <property type="component" value="Unassembled WGS sequence"/>
</dbReference>
<dbReference type="AlphaFoldDB" id="A0A1G7HTC1"/>
<evidence type="ECO:0008006" key="6">
    <source>
        <dbReference type="Google" id="ProtNLM"/>
    </source>
</evidence>
<feature type="transmembrane region" description="Helical" evidence="3">
    <location>
        <begin position="308"/>
        <end position="328"/>
    </location>
</feature>
<reference evidence="4 5" key="1">
    <citation type="submission" date="2016-10" db="EMBL/GenBank/DDBJ databases">
        <authorList>
            <person name="de Groot N.N."/>
        </authorList>
    </citation>
    <scope>NUCLEOTIDE SEQUENCE [LARGE SCALE GENOMIC DNA]</scope>
    <source>
        <strain evidence="4 5">LMG 25475</strain>
    </source>
</reference>
<feature type="region of interest" description="Disordered" evidence="2">
    <location>
        <begin position="184"/>
        <end position="219"/>
    </location>
</feature>
<feature type="transmembrane region" description="Helical" evidence="3">
    <location>
        <begin position="77"/>
        <end position="97"/>
    </location>
</feature>
<keyword evidence="1" id="KW-0175">Coiled coil</keyword>
<dbReference type="EMBL" id="FNBM01000001">
    <property type="protein sequence ID" value="SDF03576.1"/>
    <property type="molecule type" value="Genomic_DNA"/>
</dbReference>
<keyword evidence="3" id="KW-0472">Membrane</keyword>
<evidence type="ECO:0000256" key="2">
    <source>
        <dbReference type="SAM" id="MobiDB-lite"/>
    </source>
</evidence>
<keyword evidence="3" id="KW-1133">Transmembrane helix</keyword>
<evidence type="ECO:0000256" key="3">
    <source>
        <dbReference type="SAM" id="Phobius"/>
    </source>
</evidence>
<dbReference type="RefSeq" id="WP_092364818.1">
    <property type="nucleotide sequence ID" value="NZ_FNBM01000001.1"/>
</dbReference>
<evidence type="ECO:0000313" key="5">
    <source>
        <dbReference type="Proteomes" id="UP000243378"/>
    </source>
</evidence>
<dbReference type="OrthoDB" id="2154696at2"/>
<gene>
    <name evidence="4" type="ORF">SAMN05216381_0773</name>
</gene>
<name>A0A1G7HTC1_9GAMM</name>
<evidence type="ECO:0000256" key="1">
    <source>
        <dbReference type="SAM" id="Coils"/>
    </source>
</evidence>
<feature type="transmembrane region" description="Helical" evidence="3">
    <location>
        <begin position="34"/>
        <end position="57"/>
    </location>
</feature>
<feature type="compositionally biased region" description="Low complexity" evidence="2">
    <location>
        <begin position="198"/>
        <end position="213"/>
    </location>
</feature>
<evidence type="ECO:0000313" key="4">
    <source>
        <dbReference type="EMBL" id="SDF03576.1"/>
    </source>
</evidence>
<feature type="coiled-coil region" evidence="1">
    <location>
        <begin position="268"/>
        <end position="302"/>
    </location>
</feature>
<proteinExistence type="predicted"/>
<sequence length="342" mass="35666">MIRDDRSAPNGYTDPVYHGTASVAPLLKRISWSAVLAGVVLAMMVSLLLSLLGTAIGSASIDPLQEADPVSGVGTGAAIWVVVSSVISLFIGGWAAGRLAQREGAFHGLLVWASVSLITVYLVSSAVTGIVRGGLDLAGSGASALGSGIAQVAPALGGKIQDELREQGIEFNLDDIQGELEQAMRQTGKAELSPENLNQEAQATQQDAQNTAQRSVDNPQQATEQLGGLLDRIKAKGDQAWDAADREALVNLIKARGNKTDAEANQIVDQAQASYREAYAKYQELKAQAEQKAREAAEVAAKRVSQGAWILLISLVISGLVAAGAGVLGRRTQPPAKVVAAV</sequence>
<feature type="transmembrane region" description="Helical" evidence="3">
    <location>
        <begin position="109"/>
        <end position="131"/>
    </location>
</feature>
<dbReference type="STRING" id="640205.SAMN05216381_0773"/>
<protein>
    <recommendedName>
        <fullName evidence="6">Membrane protein, TIGR04086 family</fullName>
    </recommendedName>
</protein>
<organism evidence="4 5">
    <name type="scientific">Phytopseudomonas seleniipraecipitans</name>
    <dbReference type="NCBI Taxonomy" id="640205"/>
    <lineage>
        <taxon>Bacteria</taxon>
        <taxon>Pseudomonadati</taxon>
        <taxon>Pseudomonadota</taxon>
        <taxon>Gammaproteobacteria</taxon>
        <taxon>Pseudomonadales</taxon>
        <taxon>Pseudomonadaceae</taxon>
        <taxon>Phytopseudomonas</taxon>
    </lineage>
</organism>